<dbReference type="PROSITE" id="PS51219">
    <property type="entry name" value="DPCK"/>
    <property type="match status" value="1"/>
</dbReference>
<evidence type="ECO:0000256" key="4">
    <source>
        <dbReference type="ARBA" id="ARBA00022993"/>
    </source>
</evidence>
<dbReference type="PANTHER" id="PTHR10695:SF46">
    <property type="entry name" value="BIFUNCTIONAL COENZYME A SYNTHASE-RELATED"/>
    <property type="match status" value="1"/>
</dbReference>
<name>A0A1J0KRR2_9GAMM</name>
<proteinExistence type="inferred from homology"/>
<dbReference type="CDD" id="cd02022">
    <property type="entry name" value="DPCK"/>
    <property type="match status" value="1"/>
</dbReference>
<dbReference type="AlphaFoldDB" id="A0A1J0KRR2"/>
<keyword evidence="3 5" id="KW-0067">ATP-binding</keyword>
<keyword evidence="2 5" id="KW-0547">Nucleotide-binding</keyword>
<dbReference type="KEGG" id="frc:KX01_775"/>
<dbReference type="HAMAP" id="MF_00376">
    <property type="entry name" value="Dephospho_CoA_kinase"/>
    <property type="match status" value="1"/>
</dbReference>
<dbReference type="GO" id="GO:0005737">
    <property type="term" value="C:cytoplasm"/>
    <property type="evidence" value="ECO:0007669"/>
    <property type="project" value="UniProtKB-SubCell"/>
</dbReference>
<evidence type="ECO:0000256" key="6">
    <source>
        <dbReference type="NCBIfam" id="TIGR00152"/>
    </source>
</evidence>
<dbReference type="InterPro" id="IPR001977">
    <property type="entry name" value="Depp_CoAkinase"/>
</dbReference>
<reference evidence="8" key="1">
    <citation type="submission" date="2014-10" db="EMBL/GenBank/DDBJ databases">
        <authorList>
            <person name="Kuske C.R."/>
            <person name="Challacombe J.F."/>
            <person name="Daligault H.E."/>
            <person name="Davenport K.W."/>
            <person name="Johnson S.L."/>
            <person name="Siddaramappa S."/>
            <person name="Petersen J.M."/>
        </authorList>
    </citation>
    <scope>NUCLEOTIDE SEQUENCE [LARGE SCALE GENOMIC DNA]</scope>
    <source>
        <strain evidence="8">CA97-1460</strain>
    </source>
</reference>
<accession>A0A1J0KRR2</accession>
<feature type="binding site" evidence="5">
    <location>
        <begin position="16"/>
        <end position="21"/>
    </location>
    <ligand>
        <name>ATP</name>
        <dbReference type="ChEBI" id="CHEBI:30616"/>
    </ligand>
</feature>
<dbReference type="OrthoDB" id="9812943at2"/>
<keyword evidence="5 7" id="KW-0808">Transferase</keyword>
<dbReference type="SUPFAM" id="SSF52540">
    <property type="entry name" value="P-loop containing nucleoside triphosphate hydrolases"/>
    <property type="match status" value="1"/>
</dbReference>
<sequence>MSITNTYPIGITGGIASGKSTASAILKEKLNLTVVCADQISRDITKKPTVIKKIAEQFGESVIINKQVNRAKLREIITNSKEAKKWLEDYLHPVINRELRKQVRESETELTIVDIPLLSPYNIKHYDYLKKVIVVKSELETRIKRLMDRDGKNRQQAVAFIKLQISDEQRDKIASFTIDNTNLSEEELETKLKHVIKEIEGLTKQA</sequence>
<protein>
    <recommendedName>
        <fullName evidence="5 6">Dephospho-CoA kinase</fullName>
        <ecNumber evidence="5 6">2.7.1.24</ecNumber>
    </recommendedName>
    <alternativeName>
        <fullName evidence="5">Dephosphocoenzyme A kinase</fullName>
    </alternativeName>
</protein>
<dbReference type="Proteomes" id="UP000182521">
    <property type="component" value="Chromosome"/>
</dbReference>
<dbReference type="NCBIfam" id="TIGR00152">
    <property type="entry name" value="dephospho-CoA kinase"/>
    <property type="match status" value="1"/>
</dbReference>
<dbReference type="STRING" id="1542390.KX01_775"/>
<dbReference type="PANTHER" id="PTHR10695">
    <property type="entry name" value="DEPHOSPHO-COA KINASE-RELATED"/>
    <property type="match status" value="1"/>
</dbReference>
<dbReference type="GO" id="GO:0004140">
    <property type="term" value="F:dephospho-CoA kinase activity"/>
    <property type="evidence" value="ECO:0007669"/>
    <property type="project" value="UniProtKB-UniRule"/>
</dbReference>
<dbReference type="Pfam" id="PF01121">
    <property type="entry name" value="CoaE"/>
    <property type="match status" value="1"/>
</dbReference>
<comment type="catalytic activity">
    <reaction evidence="5">
        <text>3'-dephospho-CoA + ATP = ADP + CoA + H(+)</text>
        <dbReference type="Rhea" id="RHEA:18245"/>
        <dbReference type="ChEBI" id="CHEBI:15378"/>
        <dbReference type="ChEBI" id="CHEBI:30616"/>
        <dbReference type="ChEBI" id="CHEBI:57287"/>
        <dbReference type="ChEBI" id="CHEBI:57328"/>
        <dbReference type="ChEBI" id="CHEBI:456216"/>
        <dbReference type="EC" id="2.7.1.24"/>
    </reaction>
</comment>
<evidence type="ECO:0000256" key="1">
    <source>
        <dbReference type="ARBA" id="ARBA00009018"/>
    </source>
</evidence>
<evidence type="ECO:0000313" key="8">
    <source>
        <dbReference type="Proteomes" id="UP000182521"/>
    </source>
</evidence>
<keyword evidence="5" id="KW-0963">Cytoplasm</keyword>
<dbReference type="GO" id="GO:0005524">
    <property type="term" value="F:ATP binding"/>
    <property type="evidence" value="ECO:0007669"/>
    <property type="project" value="UniProtKB-UniRule"/>
</dbReference>
<comment type="function">
    <text evidence="5">Catalyzes the phosphorylation of the 3'-hydroxyl group of dephosphocoenzyme A to form coenzyme A.</text>
</comment>
<dbReference type="RefSeq" id="WP_071663731.1">
    <property type="nucleotide sequence ID" value="NZ_CP009654.1"/>
</dbReference>
<keyword evidence="8" id="KW-1185">Reference proteome</keyword>
<evidence type="ECO:0000256" key="3">
    <source>
        <dbReference type="ARBA" id="ARBA00022840"/>
    </source>
</evidence>
<comment type="similarity">
    <text evidence="1 5">Belongs to the CoaE family.</text>
</comment>
<evidence type="ECO:0000256" key="2">
    <source>
        <dbReference type="ARBA" id="ARBA00022741"/>
    </source>
</evidence>
<comment type="subcellular location">
    <subcellularLocation>
        <location evidence="5">Cytoplasm</location>
    </subcellularLocation>
</comment>
<organism evidence="7 8">
    <name type="scientific">Francisella frigiditurris</name>
    <dbReference type="NCBI Taxonomy" id="1542390"/>
    <lineage>
        <taxon>Bacteria</taxon>
        <taxon>Pseudomonadati</taxon>
        <taxon>Pseudomonadota</taxon>
        <taxon>Gammaproteobacteria</taxon>
        <taxon>Thiotrichales</taxon>
        <taxon>Francisellaceae</taxon>
        <taxon>Francisella</taxon>
    </lineage>
</organism>
<dbReference type="EC" id="2.7.1.24" evidence="5 6"/>
<evidence type="ECO:0000256" key="5">
    <source>
        <dbReference type="HAMAP-Rule" id="MF_00376"/>
    </source>
</evidence>
<evidence type="ECO:0000313" key="7">
    <source>
        <dbReference type="EMBL" id="APC96386.1"/>
    </source>
</evidence>
<gene>
    <name evidence="5 7" type="primary">coaE</name>
    <name evidence="7" type="ORF">KX01_775</name>
</gene>
<dbReference type="GO" id="GO:0015937">
    <property type="term" value="P:coenzyme A biosynthetic process"/>
    <property type="evidence" value="ECO:0007669"/>
    <property type="project" value="UniProtKB-UniRule"/>
</dbReference>
<dbReference type="Gene3D" id="3.40.50.300">
    <property type="entry name" value="P-loop containing nucleotide triphosphate hydrolases"/>
    <property type="match status" value="1"/>
</dbReference>
<keyword evidence="4 5" id="KW-0173">Coenzyme A biosynthesis</keyword>
<comment type="pathway">
    <text evidence="5">Cofactor biosynthesis; coenzyme A biosynthesis; CoA from (R)-pantothenate: step 5/5.</text>
</comment>
<dbReference type="EMBL" id="CP009654">
    <property type="protein sequence ID" value="APC96386.1"/>
    <property type="molecule type" value="Genomic_DNA"/>
</dbReference>
<dbReference type="InterPro" id="IPR027417">
    <property type="entry name" value="P-loop_NTPase"/>
</dbReference>
<keyword evidence="5 7" id="KW-0418">Kinase</keyword>
<dbReference type="UniPathway" id="UPA00241">
    <property type="reaction ID" value="UER00356"/>
</dbReference>